<name>A0A7R9GXD7_TIMCR</name>
<evidence type="ECO:0008006" key="4">
    <source>
        <dbReference type="Google" id="ProtNLM"/>
    </source>
</evidence>
<feature type="region of interest" description="Disordered" evidence="2">
    <location>
        <begin position="1533"/>
        <end position="1601"/>
    </location>
</feature>
<accession>A0A7R9GXD7</accession>
<dbReference type="InterPro" id="IPR015943">
    <property type="entry name" value="WD40/YVTN_repeat-like_dom_sf"/>
</dbReference>
<feature type="region of interest" description="Disordered" evidence="2">
    <location>
        <begin position="289"/>
        <end position="317"/>
    </location>
</feature>
<dbReference type="SUPFAM" id="SSF50998">
    <property type="entry name" value="Quinoprotein alcohol dehydrogenase-like"/>
    <property type="match status" value="1"/>
</dbReference>
<dbReference type="GO" id="GO:0000423">
    <property type="term" value="P:mitophagy"/>
    <property type="evidence" value="ECO:0007669"/>
    <property type="project" value="TreeGrafter"/>
</dbReference>
<feature type="region of interest" description="Disordered" evidence="2">
    <location>
        <begin position="429"/>
        <end position="458"/>
    </location>
</feature>
<reference evidence="3" key="1">
    <citation type="submission" date="2020-11" db="EMBL/GenBank/DDBJ databases">
        <authorList>
            <person name="Tran Van P."/>
        </authorList>
    </citation>
    <scope>NUCLEOTIDE SEQUENCE</scope>
</reference>
<feature type="region of interest" description="Disordered" evidence="2">
    <location>
        <begin position="963"/>
        <end position="1007"/>
    </location>
</feature>
<protein>
    <recommendedName>
        <fullName evidence="4">Activating molecule in BECN1-regulated autophagy protein 1</fullName>
    </recommendedName>
</protein>
<feature type="region of interest" description="Disordered" evidence="2">
    <location>
        <begin position="693"/>
        <end position="712"/>
    </location>
</feature>
<dbReference type="InterPro" id="IPR052596">
    <property type="entry name" value="AMBRA1_autophagy"/>
</dbReference>
<dbReference type="GO" id="GO:0080008">
    <property type="term" value="C:Cul4-RING E3 ubiquitin ligase complex"/>
    <property type="evidence" value="ECO:0007669"/>
    <property type="project" value="TreeGrafter"/>
</dbReference>
<sequence length="2165" mass="241628">MKASTVTVYLSIYRTKVASTHGNHNVYVTDLKTGKNLNTLSGHPRTPWCIAFHPTSNQILATGCLGGQVRVWDLHGGSEVWVTEGHTVIASLAFHPTDRMLVIATYNELHFWDWSEATPFTKCYTANEKEKVRYVSFDSLGHKLITGISNAPPNHTQWDRLVAPTPHHTHLPYRNTHRFSGPERDNDRRSISGCYRSLVDQYEMLVQRYSELSRSLPAATMDRGTDPMDVDAESQFSDFHHRTQSRHSRSRRPPRTRLTRPSTSRERGSNGSLPLIMLQYLRRAHQRLEETRDNESPNYSGTLSAPSFTHSRIRNHSRQSYPPIRSINLDLPNYYNYSEPSHPCSTHNESHQNTNLRHFQELQRFVNTDIPNPPPSHDIPIQRCLPNRPSLMTPFVSLSNPTLPSRGSNSESNQSSVIPESTLCTCNLESSRSASNPHSTTCDATSNPTPSNLPSTTCDTNSRWWSNRINRYNLAEQRARFHASMEELQPFSIETSTSQNSSEPLLVHSNHPAPRNPYHLRRETQEYLGTSNSDRPNSPDLRTRTREERELFGRNLESLLETTGYRETRLGHDTLPIRTTNNTSTRDIHDVQNTTVFPNRSTNVRLGRPNNTSLLGENNPSSRLMPGTSLTQDSNFESESPIMLPPNQTMTITTKPRGSRCVQLSNQTLQPTTSREDNTQIGLSASLNNVLTTSEQTSSQNHTTNNTSCSADEREKLAHDKIINVRNTHSKLLSSLKVSVELRKRLNEILSPFPSENVERSSNSSSVVNQSISNESVLLGQATSSGTQNINLLTADPNKMSQGGTNSGDSNNDSKSNEYRRLAAFKRKLHDIILSPPNNETPASHIVDTSSTLELVNNEVGSVGNESVTNATSVNTVEDGTDTVHRSTDNLTERDALDLSTTATTLPSIMTTPDESALNIITNSNDVLPQENPRTQSNTITTQTSPTTNNICVQVGTLTPSCSTASSPGSFSVSQRSAFQPPTFQSRVNVGTETPPRPSTRPGEEDGVRYGIQLLSRHIDNMQRLCRARLEILQLQQIRRMWEDLQRQIQSLDVAVNVDQQGNNAHIPSVSQMLELARISDTEENPLPGPSQQQQSTPDNSQLINCKNKFLLELIKKMIPEAVIPGMSSSDNDSTAVPVSASGHSVVGSEQELSGVFPSTSTDVSESKKMKIDQTSQGEDLSVSVCNIVNSESESPCPDPGITTDVSECKKMKTDQMSEGEYVQPTGSNSDDVSVARESKFKNILESKLKEYLEMQTRAPLDLTMEYQAPNNVSVISEEKAAILTPSQGHTLETIRSSEQVDLCNSNNINFENQGEEHSILNPMERLTPQSDVTGCSDESNRLQQIYECVKNNSTFVSGDSVLNLFSKLKTHSLVTTEDGSEVSSSEKTNVFLPTCDPNHSEVSSLPSTSGINNTEPCIKTNSNPSRSVEIAKSSNETCPVHAENSRQRVFPRSPQSTVLLHQIKQRVDALRQRVFNRRLRRRVLRYGEIGCHGSRATSVLYRHQDSGHPLNQHSHRPSSLRVIMSRPVRLYNPSHHSVSASSSGGSRRNSAPEFRGLKRKLPRTTAKEAKSSSTFQSSTRTSQPAEDASRHQEPSDPTETIRAMIVRLEELVRQQREQRASSMRELMRSNRGSSRQRSSEMWELRERTPWLRGEVNSESDSDSNPDIESQLSTIMNWNDDAMRRLGNTLGLGRGSSSPGTAAGTSRMSDETQGNTTSAGLDETRRSWDQTRESTQRQAREVLSLMVGSLTEFFRNHNVADQSTHTVLEEQICNLYVLLHLALELTDLLLAQLVYTRRELEQQWVHNRLRTPPASLDRSTSSSSSFSRSNNRRAPQCPFTSPPPPRTIPIIYQQLVLLRQQRQGGERRRPRVSRGPSPLPPAIPVLQVNDLPVPDTPTSNQPTFPRLSRPLSPSPHPFGFASHSDMSWDPHGFHGFHVWRPRNLHHFMSDFVTDTPEDATPGPGLTIRGASAGQEAMYLGETALIQSHRIQVWDFSKFNIPKIGNVKENIVVAECKIHNDASVDVSRDNKILVALLPNGRYNSTTMLGVYSLEWSSLGQCLYMTSFEQNAVSVSLSPTNRHLLVGLATRRMVPSDHTVIAQIFYLDGAHPIPDKEVGIKGRLRHARNIEQCRNHSSLSVNCIRWLPTPGQGFVYGTNSGFLRILR</sequence>
<evidence type="ECO:0000256" key="1">
    <source>
        <dbReference type="PROSITE-ProRule" id="PRU00221"/>
    </source>
</evidence>
<feature type="region of interest" description="Disordered" evidence="2">
    <location>
        <begin position="1215"/>
        <end position="1234"/>
    </location>
</feature>
<feature type="region of interest" description="Disordered" evidence="2">
    <location>
        <begin position="236"/>
        <end position="275"/>
    </location>
</feature>
<dbReference type="GO" id="GO:0000045">
    <property type="term" value="P:autophagosome assembly"/>
    <property type="evidence" value="ECO:0007669"/>
    <property type="project" value="TreeGrafter"/>
</dbReference>
<feature type="region of interest" description="Disordered" evidence="2">
    <location>
        <begin position="1154"/>
        <end position="1176"/>
    </location>
</feature>
<feature type="compositionally biased region" description="Polar residues" evidence="2">
    <location>
        <begin position="1090"/>
        <end position="1101"/>
    </location>
</feature>
<feature type="region of interest" description="Disordered" evidence="2">
    <location>
        <begin position="600"/>
        <end position="625"/>
    </location>
</feature>
<dbReference type="InterPro" id="IPR001680">
    <property type="entry name" value="WD40_rpt"/>
</dbReference>
<feature type="compositionally biased region" description="Polar residues" evidence="2">
    <location>
        <begin position="1402"/>
        <end position="1438"/>
    </location>
</feature>
<dbReference type="PROSITE" id="PS50082">
    <property type="entry name" value="WD_REPEATS_2"/>
    <property type="match status" value="1"/>
</dbReference>
<feature type="region of interest" description="Disordered" evidence="2">
    <location>
        <begin position="1614"/>
        <end position="1644"/>
    </location>
</feature>
<feature type="region of interest" description="Disordered" evidence="2">
    <location>
        <begin position="1686"/>
        <end position="1735"/>
    </location>
</feature>
<feature type="compositionally biased region" description="Polar residues" evidence="2">
    <location>
        <begin position="527"/>
        <end position="536"/>
    </location>
</feature>
<feature type="repeat" description="WD" evidence="1">
    <location>
        <begin position="40"/>
        <end position="82"/>
    </location>
</feature>
<organism evidence="3">
    <name type="scientific">Timema cristinae</name>
    <name type="common">Walking stick</name>
    <dbReference type="NCBI Taxonomy" id="61476"/>
    <lineage>
        <taxon>Eukaryota</taxon>
        <taxon>Metazoa</taxon>
        <taxon>Ecdysozoa</taxon>
        <taxon>Arthropoda</taxon>
        <taxon>Hexapoda</taxon>
        <taxon>Insecta</taxon>
        <taxon>Pterygota</taxon>
        <taxon>Neoptera</taxon>
        <taxon>Polyneoptera</taxon>
        <taxon>Phasmatodea</taxon>
        <taxon>Timematodea</taxon>
        <taxon>Timematoidea</taxon>
        <taxon>Timematidae</taxon>
        <taxon>Timema</taxon>
    </lineage>
</organism>
<dbReference type="Gene3D" id="2.130.10.10">
    <property type="entry name" value="YVTN repeat-like/Quinoprotein amine dehydrogenase"/>
    <property type="match status" value="1"/>
</dbReference>
<evidence type="ECO:0000256" key="2">
    <source>
        <dbReference type="SAM" id="MobiDB-lite"/>
    </source>
</evidence>
<dbReference type="InterPro" id="IPR011047">
    <property type="entry name" value="Quinoprotein_ADH-like_sf"/>
</dbReference>
<dbReference type="GO" id="GO:1990756">
    <property type="term" value="F:ubiquitin-like ligase-substrate adaptor activity"/>
    <property type="evidence" value="ECO:0007669"/>
    <property type="project" value="TreeGrafter"/>
</dbReference>
<feature type="compositionally biased region" description="Low complexity" evidence="2">
    <location>
        <begin position="1686"/>
        <end position="1707"/>
    </location>
</feature>
<feature type="region of interest" description="Disordered" evidence="2">
    <location>
        <begin position="1812"/>
        <end position="1846"/>
    </location>
</feature>
<proteinExistence type="predicted"/>
<feature type="compositionally biased region" description="Low complexity" evidence="2">
    <location>
        <begin position="1572"/>
        <end position="1584"/>
    </location>
</feature>
<feature type="region of interest" description="Disordered" evidence="2">
    <location>
        <begin position="1862"/>
        <end position="1910"/>
    </location>
</feature>
<evidence type="ECO:0000313" key="3">
    <source>
        <dbReference type="EMBL" id="CAD7399788.1"/>
    </source>
</evidence>
<dbReference type="PANTHER" id="PTHR22874">
    <property type="entry name" value="ACTIVATING MOLECULE IN BECN1-REGULATED AUTOPHAGY PROTEIN 1"/>
    <property type="match status" value="1"/>
</dbReference>
<feature type="compositionally biased region" description="Basic and acidic residues" evidence="2">
    <location>
        <begin position="1722"/>
        <end position="1735"/>
    </location>
</feature>
<keyword evidence="1" id="KW-0853">WD repeat</keyword>
<dbReference type="Pfam" id="PF00400">
    <property type="entry name" value="WD40"/>
    <property type="match status" value="1"/>
</dbReference>
<feature type="region of interest" description="Disordered" evidence="2">
    <location>
        <begin position="1082"/>
        <end position="1101"/>
    </location>
</feature>
<feature type="compositionally biased region" description="Low complexity" evidence="2">
    <location>
        <begin position="935"/>
        <end position="945"/>
    </location>
</feature>
<feature type="compositionally biased region" description="Low complexity" evidence="2">
    <location>
        <begin position="1818"/>
        <end position="1839"/>
    </location>
</feature>
<feature type="compositionally biased region" description="Basic residues" evidence="2">
    <location>
        <begin position="167"/>
        <end position="177"/>
    </location>
</feature>
<feature type="compositionally biased region" description="Basic residues" evidence="2">
    <location>
        <begin position="242"/>
        <end position="258"/>
    </location>
</feature>
<dbReference type="SMART" id="SM00320">
    <property type="entry name" value="WD40"/>
    <property type="match status" value="3"/>
</dbReference>
<feature type="region of interest" description="Disordered" evidence="2">
    <location>
        <begin position="789"/>
        <end position="816"/>
    </location>
</feature>
<feature type="region of interest" description="Disordered" evidence="2">
    <location>
        <begin position="493"/>
        <end position="549"/>
    </location>
</feature>
<feature type="compositionally biased region" description="Polar residues" evidence="2">
    <location>
        <begin position="493"/>
        <end position="503"/>
    </location>
</feature>
<feature type="compositionally biased region" description="Low complexity" evidence="2">
    <location>
        <begin position="1533"/>
        <end position="1553"/>
    </location>
</feature>
<feature type="compositionally biased region" description="Low complexity" evidence="2">
    <location>
        <begin position="803"/>
        <end position="814"/>
    </location>
</feature>
<dbReference type="EMBL" id="OC317932">
    <property type="protein sequence ID" value="CAD7399788.1"/>
    <property type="molecule type" value="Genomic_DNA"/>
</dbReference>
<dbReference type="PANTHER" id="PTHR22874:SF1">
    <property type="entry name" value="ACTIVATING MOLECULE IN BECN1-REGULATED AUTOPHAGY PROTEIN 1"/>
    <property type="match status" value="1"/>
</dbReference>
<feature type="compositionally biased region" description="Low complexity" evidence="2">
    <location>
        <begin position="693"/>
        <end position="710"/>
    </location>
</feature>
<feature type="region of interest" description="Disordered" evidence="2">
    <location>
        <begin position="166"/>
        <end position="188"/>
    </location>
</feature>
<dbReference type="PROSITE" id="PS50294">
    <property type="entry name" value="WD_REPEATS_REGION"/>
    <property type="match status" value="1"/>
</dbReference>
<feature type="region of interest" description="Disordered" evidence="2">
    <location>
        <begin position="1402"/>
        <end position="1448"/>
    </location>
</feature>
<feature type="compositionally biased region" description="Polar residues" evidence="2">
    <location>
        <begin position="296"/>
        <end position="310"/>
    </location>
</feature>
<gene>
    <name evidence="3" type="ORF">TCEB3V08_LOCUS5196</name>
</gene>
<feature type="region of interest" description="Disordered" evidence="2">
    <location>
        <begin position="926"/>
        <end position="945"/>
    </location>
</feature>
<feature type="compositionally biased region" description="Polar residues" evidence="2">
    <location>
        <begin position="963"/>
        <end position="992"/>
    </location>
</feature>